<dbReference type="EMBL" id="JAUYZG010000024">
    <property type="protein sequence ID" value="KAK2869878.1"/>
    <property type="molecule type" value="Genomic_DNA"/>
</dbReference>
<reference evidence="1" key="1">
    <citation type="submission" date="2023-08" db="EMBL/GenBank/DDBJ databases">
        <title>Chromosome-level Genome Assembly of mud carp (Cirrhinus molitorella).</title>
        <authorList>
            <person name="Liu H."/>
        </authorList>
    </citation>
    <scope>NUCLEOTIDE SEQUENCE</scope>
    <source>
        <strain evidence="1">Prfri</strain>
        <tissue evidence="1">Muscle</tissue>
    </source>
</reference>
<sequence>MSVWVAPGWVAALRRTRGSCVACTTRAERSGVDKGLVRAEGVVWACRERAREGKTRTPNKTAVVAIEFVFTVNINPHHYICFALTTPSTHPLGQERAMAAALLSPSRPEPVPS</sequence>
<evidence type="ECO:0000313" key="2">
    <source>
        <dbReference type="Proteomes" id="UP001187343"/>
    </source>
</evidence>
<dbReference type="Proteomes" id="UP001187343">
    <property type="component" value="Unassembled WGS sequence"/>
</dbReference>
<name>A0AA88P365_9TELE</name>
<proteinExistence type="predicted"/>
<accession>A0AA88P365</accession>
<gene>
    <name evidence="1" type="ORF">Q8A67_024270</name>
</gene>
<dbReference type="AlphaFoldDB" id="A0AA88P365"/>
<comment type="caution">
    <text evidence="1">The sequence shown here is derived from an EMBL/GenBank/DDBJ whole genome shotgun (WGS) entry which is preliminary data.</text>
</comment>
<evidence type="ECO:0000313" key="1">
    <source>
        <dbReference type="EMBL" id="KAK2869878.1"/>
    </source>
</evidence>
<organism evidence="1 2">
    <name type="scientific">Cirrhinus molitorella</name>
    <name type="common">mud carp</name>
    <dbReference type="NCBI Taxonomy" id="172907"/>
    <lineage>
        <taxon>Eukaryota</taxon>
        <taxon>Metazoa</taxon>
        <taxon>Chordata</taxon>
        <taxon>Craniata</taxon>
        <taxon>Vertebrata</taxon>
        <taxon>Euteleostomi</taxon>
        <taxon>Actinopterygii</taxon>
        <taxon>Neopterygii</taxon>
        <taxon>Teleostei</taxon>
        <taxon>Ostariophysi</taxon>
        <taxon>Cypriniformes</taxon>
        <taxon>Cyprinidae</taxon>
        <taxon>Labeoninae</taxon>
        <taxon>Labeonini</taxon>
        <taxon>Cirrhinus</taxon>
    </lineage>
</organism>
<keyword evidence="2" id="KW-1185">Reference proteome</keyword>
<protein>
    <submittedName>
        <fullName evidence="1">Uncharacterized protein</fullName>
    </submittedName>
</protein>